<reference evidence="3 4" key="1">
    <citation type="journal article" date="2021" name="Cell">
        <title>Tracing the genetic footprints of vertebrate landing in non-teleost ray-finned fishes.</title>
        <authorList>
            <person name="Bi X."/>
            <person name="Wang K."/>
            <person name="Yang L."/>
            <person name="Pan H."/>
            <person name="Jiang H."/>
            <person name="Wei Q."/>
            <person name="Fang M."/>
            <person name="Yu H."/>
            <person name="Zhu C."/>
            <person name="Cai Y."/>
            <person name="He Y."/>
            <person name="Gan X."/>
            <person name="Zeng H."/>
            <person name="Yu D."/>
            <person name="Zhu Y."/>
            <person name="Jiang H."/>
            <person name="Qiu Q."/>
            <person name="Yang H."/>
            <person name="Zhang Y.E."/>
            <person name="Wang W."/>
            <person name="Zhu M."/>
            <person name="He S."/>
            <person name="Zhang G."/>
        </authorList>
    </citation>
    <scope>NUCLEOTIDE SEQUENCE [LARGE SCALE GENOMIC DNA]</scope>
    <source>
        <strain evidence="3">Bchr_013</strain>
    </source>
</reference>
<dbReference type="Pfam" id="PF13358">
    <property type="entry name" value="DDE_3"/>
    <property type="match status" value="1"/>
</dbReference>
<feature type="domain" description="Transposase Tc1-like" evidence="1">
    <location>
        <begin position="76"/>
        <end position="147"/>
    </location>
</feature>
<dbReference type="EMBL" id="JAATIS010005064">
    <property type="protein sequence ID" value="KAG2459877.1"/>
    <property type="molecule type" value="Genomic_DNA"/>
</dbReference>
<dbReference type="InterPro" id="IPR002492">
    <property type="entry name" value="Transposase_Tc1-like"/>
</dbReference>
<dbReference type="SUPFAM" id="SSF46689">
    <property type="entry name" value="Homeodomain-like"/>
    <property type="match status" value="1"/>
</dbReference>
<dbReference type="InterPro" id="IPR038717">
    <property type="entry name" value="Tc1-like_DDE_dom"/>
</dbReference>
<dbReference type="InterPro" id="IPR036397">
    <property type="entry name" value="RNaseH_sf"/>
</dbReference>
<dbReference type="GO" id="GO:0015074">
    <property type="term" value="P:DNA integration"/>
    <property type="evidence" value="ECO:0007669"/>
    <property type="project" value="InterPro"/>
</dbReference>
<dbReference type="InterPro" id="IPR036388">
    <property type="entry name" value="WH-like_DNA-bd_sf"/>
</dbReference>
<sequence length="351" mass="40309">MSKDTFRGRGKDVSLFEKGQIIGMHQAEKTSKEISETTKIGLRTVQCIIKNWKDSGDPSSSRIKCGWKKILNDHDRRSLKRLVKSNQRKTTVELRSMFNSESKSISTHTMQRELKGLGLNSFVAVRKPLISEANRKKRLQFAREHKDWTLEQWKKVMWSDESRCTLFQSDGRIRIRREADEVMHPSCLVPTAQACRGSAVIWCCCSWSGLGSATVCAPRMRSADYLNILNDQVIPSLDFFFPDGTGIFQDDNARIHRAQIVKEWFREHETSFSHMDWPPQSPDLNPIDNLWDVLVKALCSGQTLPSSMQDLGEKLMQHWMELNLVTLQKLIETMPQRMHAVIKAKGGPTKY</sequence>
<dbReference type="GO" id="GO:0003677">
    <property type="term" value="F:DNA binding"/>
    <property type="evidence" value="ECO:0007669"/>
    <property type="project" value="InterPro"/>
</dbReference>
<dbReference type="Pfam" id="PF01498">
    <property type="entry name" value="HTH_Tnp_Tc3_2"/>
    <property type="match status" value="1"/>
</dbReference>
<keyword evidence="4" id="KW-1185">Reference proteome</keyword>
<comment type="caution">
    <text evidence="3">The sequence shown here is derived from an EMBL/GenBank/DDBJ whole genome shotgun (WGS) entry which is preliminary data.</text>
</comment>
<evidence type="ECO:0000259" key="2">
    <source>
        <dbReference type="Pfam" id="PF13358"/>
    </source>
</evidence>
<proteinExistence type="predicted"/>
<feature type="non-terminal residue" evidence="3">
    <location>
        <position position="351"/>
    </location>
</feature>
<dbReference type="AlphaFoldDB" id="A0A8X7X0U8"/>
<evidence type="ECO:0000259" key="1">
    <source>
        <dbReference type="Pfam" id="PF01498"/>
    </source>
</evidence>
<dbReference type="InterPro" id="IPR009057">
    <property type="entry name" value="Homeodomain-like_sf"/>
</dbReference>
<evidence type="ECO:0000313" key="3">
    <source>
        <dbReference type="EMBL" id="KAG2459877.1"/>
    </source>
</evidence>
<gene>
    <name evidence="3" type="primary">Tcb1_182</name>
    <name evidence="3" type="ORF">GTO96_0021402</name>
</gene>
<dbReference type="Gene3D" id="3.30.420.10">
    <property type="entry name" value="Ribonuclease H-like superfamily/Ribonuclease H"/>
    <property type="match status" value="1"/>
</dbReference>
<dbReference type="InterPro" id="IPR052338">
    <property type="entry name" value="Transposase_5"/>
</dbReference>
<accession>A0A8X7X0U8</accession>
<dbReference type="Gene3D" id="1.10.10.10">
    <property type="entry name" value="Winged helix-like DNA-binding domain superfamily/Winged helix DNA-binding domain"/>
    <property type="match status" value="1"/>
</dbReference>
<feature type="non-terminal residue" evidence="3">
    <location>
        <position position="1"/>
    </location>
</feature>
<dbReference type="PANTHER" id="PTHR23022:SF135">
    <property type="entry name" value="SI:DKEY-77F5.3"/>
    <property type="match status" value="1"/>
</dbReference>
<evidence type="ECO:0000313" key="4">
    <source>
        <dbReference type="Proteomes" id="UP000886611"/>
    </source>
</evidence>
<organism evidence="3 4">
    <name type="scientific">Polypterus senegalus</name>
    <name type="common">Senegal bichir</name>
    <dbReference type="NCBI Taxonomy" id="55291"/>
    <lineage>
        <taxon>Eukaryota</taxon>
        <taxon>Metazoa</taxon>
        <taxon>Chordata</taxon>
        <taxon>Craniata</taxon>
        <taxon>Vertebrata</taxon>
        <taxon>Euteleostomi</taxon>
        <taxon>Actinopterygii</taxon>
        <taxon>Polypteriformes</taxon>
        <taxon>Polypteridae</taxon>
        <taxon>Polypterus</taxon>
    </lineage>
</organism>
<dbReference type="PANTHER" id="PTHR23022">
    <property type="entry name" value="TRANSPOSABLE ELEMENT-RELATED"/>
    <property type="match status" value="1"/>
</dbReference>
<dbReference type="Proteomes" id="UP000886611">
    <property type="component" value="Unassembled WGS sequence"/>
</dbReference>
<protein>
    <submittedName>
        <fullName evidence="3">TCB1 transposase</fullName>
    </submittedName>
</protein>
<name>A0A8X7X0U8_POLSE</name>
<dbReference type="GO" id="GO:0006313">
    <property type="term" value="P:DNA transposition"/>
    <property type="evidence" value="ECO:0007669"/>
    <property type="project" value="InterPro"/>
</dbReference>
<feature type="domain" description="Tc1-like transposase DDE" evidence="2">
    <location>
        <begin position="251"/>
        <end position="304"/>
    </location>
</feature>